<sequence length="220" mass="25469">MVQFPDKCPACGGSFEKVHDTHNQCDTCELAMLNGVYVLENEHDRGYHEVRILNNKIYDPEKIAVSDREIVSFLDRWLVNAGALKYDASAIELVSKLIPHFSYEGSLFRGFYHPFVIIRRQQTVHCIESWSKSRCGIQNLENYAQIAFGNVNKEDGSVETYTPEQFIESNIDLQKEPFDHVIEEEFEGLDLVRLAHYVNYRSDFLQLLEDVEEVLVIQKC</sequence>
<evidence type="ECO:0000313" key="1">
    <source>
        <dbReference type="EMBL" id="ADO59654.1"/>
    </source>
</evidence>
<dbReference type="PATRIC" id="fig|886882.15.peg.5679"/>
<gene>
    <name evidence="1" type="ORF">PPSC2_26870</name>
</gene>
<organism evidence="1 2">
    <name type="scientific">Paenibacillus polymyxa (strain SC2)</name>
    <name type="common">Bacillus polymyxa</name>
    <dbReference type="NCBI Taxonomy" id="886882"/>
    <lineage>
        <taxon>Bacteria</taxon>
        <taxon>Bacillati</taxon>
        <taxon>Bacillota</taxon>
        <taxon>Bacilli</taxon>
        <taxon>Bacillales</taxon>
        <taxon>Paenibacillaceae</taxon>
        <taxon>Paenibacillus</taxon>
    </lineage>
</organism>
<name>E3EJQ6_PAEPS</name>
<geneLocation type="plasmid" evidence="1 2">
    <name>pSC2</name>
</geneLocation>
<protein>
    <submittedName>
        <fullName evidence="1">Uncharacterized protein</fullName>
    </submittedName>
</protein>
<proteinExistence type="predicted"/>
<accession>E3EJQ6</accession>
<reference evidence="1 2" key="1">
    <citation type="journal article" date="2011" name="J. Bacteriol.">
        <title>Complete genome sequence of Paenibacillus polymyxa SC2, a strain of plant growth-promoting Rhizobacterium with broad-spectrum antimicrobial activity.</title>
        <authorList>
            <person name="Ma M."/>
            <person name="Wang C."/>
            <person name="Ding Y."/>
            <person name="Li L."/>
            <person name="Shen D."/>
            <person name="Jiang X."/>
            <person name="Guan D."/>
            <person name="Cao F."/>
            <person name="Chen H."/>
            <person name="Feng R."/>
            <person name="Wang X."/>
            <person name="Ge Y."/>
            <person name="Yao L."/>
            <person name="Bing X."/>
            <person name="Yang X."/>
            <person name="Li J."/>
            <person name="Du B."/>
        </authorList>
    </citation>
    <scope>NUCLEOTIDE SEQUENCE [LARGE SCALE GENOMIC DNA]</scope>
    <source>
        <strain evidence="1 2">SC2</strain>
        <plasmid evidence="2">pSC2</plasmid>
    </source>
</reference>
<dbReference type="HOGENOM" id="CLU_1254936_0_0_9"/>
<dbReference type="Proteomes" id="UP000006868">
    <property type="component" value="Plasmid pSC2"/>
</dbReference>
<evidence type="ECO:0000313" key="2">
    <source>
        <dbReference type="Proteomes" id="UP000006868"/>
    </source>
</evidence>
<dbReference type="RefSeq" id="WP_013386068.1">
    <property type="nucleotide sequence ID" value="NC_014628.2"/>
</dbReference>
<keyword evidence="1" id="KW-0614">Plasmid</keyword>
<dbReference type="KEGG" id="ppm:PPSC2_26870"/>
<dbReference type="EMBL" id="CP002214">
    <property type="protein sequence ID" value="ADO59654.1"/>
    <property type="molecule type" value="Genomic_DNA"/>
</dbReference>
<dbReference type="AlphaFoldDB" id="E3EJQ6"/>